<comment type="caution">
    <text evidence="1">The sequence shown here is derived from an EMBL/GenBank/DDBJ whole genome shotgun (WGS) entry which is preliminary data.</text>
</comment>
<sequence length="102" mass="11698">MIDEYGSAMLQDENIEHDWTISLILLSASYPPSSWDYFLSVLLSTLLRKSYRVYSLVKKTFQFNIKVQPIALYPHVNVPDGSKVTVTGWGRTDTSIVVEKVW</sequence>
<dbReference type="InterPro" id="IPR009003">
    <property type="entry name" value="Peptidase_S1_PA"/>
</dbReference>
<evidence type="ECO:0008006" key="3">
    <source>
        <dbReference type="Google" id="ProtNLM"/>
    </source>
</evidence>
<dbReference type="Gene3D" id="2.40.10.10">
    <property type="entry name" value="Trypsin-like serine proteases"/>
    <property type="match status" value="1"/>
</dbReference>
<gene>
    <name evidence="1" type="ORF">TPAB3V08_LOCUS6960</name>
</gene>
<dbReference type="Proteomes" id="UP001153148">
    <property type="component" value="Unassembled WGS sequence"/>
</dbReference>
<dbReference type="SUPFAM" id="SSF50494">
    <property type="entry name" value="Trypsin-like serine proteases"/>
    <property type="match status" value="1"/>
</dbReference>
<organism evidence="1 2">
    <name type="scientific">Timema podura</name>
    <name type="common">Walking stick</name>
    <dbReference type="NCBI Taxonomy" id="61482"/>
    <lineage>
        <taxon>Eukaryota</taxon>
        <taxon>Metazoa</taxon>
        <taxon>Ecdysozoa</taxon>
        <taxon>Arthropoda</taxon>
        <taxon>Hexapoda</taxon>
        <taxon>Insecta</taxon>
        <taxon>Pterygota</taxon>
        <taxon>Neoptera</taxon>
        <taxon>Polyneoptera</taxon>
        <taxon>Phasmatodea</taxon>
        <taxon>Timematodea</taxon>
        <taxon>Timematoidea</taxon>
        <taxon>Timematidae</taxon>
        <taxon>Timema</taxon>
    </lineage>
</organism>
<reference evidence="1" key="1">
    <citation type="submission" date="2021-03" db="EMBL/GenBank/DDBJ databases">
        <authorList>
            <person name="Tran Van P."/>
        </authorList>
    </citation>
    <scope>NUCLEOTIDE SEQUENCE</scope>
</reference>
<name>A0ABN7NW57_TIMPD</name>
<evidence type="ECO:0000313" key="1">
    <source>
        <dbReference type="EMBL" id="CAG2060002.1"/>
    </source>
</evidence>
<protein>
    <recommendedName>
        <fullName evidence="3">Peptidase S1 domain-containing protein</fullName>
    </recommendedName>
</protein>
<accession>A0ABN7NW57</accession>
<dbReference type="InterPro" id="IPR043504">
    <property type="entry name" value="Peptidase_S1_PA_chymotrypsin"/>
</dbReference>
<dbReference type="EMBL" id="CAJPIN010011163">
    <property type="protein sequence ID" value="CAG2060002.1"/>
    <property type="molecule type" value="Genomic_DNA"/>
</dbReference>
<keyword evidence="2" id="KW-1185">Reference proteome</keyword>
<proteinExistence type="predicted"/>
<evidence type="ECO:0000313" key="2">
    <source>
        <dbReference type="Proteomes" id="UP001153148"/>
    </source>
</evidence>